<reference evidence="2 3" key="1">
    <citation type="submission" date="2019-12" db="EMBL/GenBank/DDBJ databases">
        <authorList>
            <person name="Zhang Y.-J."/>
        </authorList>
    </citation>
    <scope>NUCLEOTIDE SEQUENCE [LARGE SCALE GENOMIC DNA]</scope>
    <source>
        <strain evidence="2 3">CY05</strain>
    </source>
</reference>
<gene>
    <name evidence="2" type="ORF">GO984_14655</name>
</gene>
<sequence length="315" mass="35020">MSQHDNSTQDPRIYVSAEQLRRLGPRARSLTLLAHQPARSVLNGRHASRLRGRGLDFEELRHYMPGDDVRTIDWKVTARTGETHVRVYTEERDRQTLLLVDQRVSMFFGSQVYMKSVVAAEAAALVAQRVLAQGDRVGGFVFGDDSIAEHRPQRRAVALNQFLSSVAKANNMLNADLRPQGSVELNDVLQKASRIVGSNALVLVFSDFDGLNTQSEQLIRKLSAANDLILFPVTDALAKQLPPTMRAAISDGNLQADFDARNPALRARIKATFLDRVKDLEHWSQRYGFPLAPLGTQVPALDQLMRLFGLRGGIG</sequence>
<dbReference type="Pfam" id="PF01882">
    <property type="entry name" value="DUF58"/>
    <property type="match status" value="1"/>
</dbReference>
<evidence type="ECO:0000259" key="1">
    <source>
        <dbReference type="Pfam" id="PF01882"/>
    </source>
</evidence>
<evidence type="ECO:0000313" key="3">
    <source>
        <dbReference type="Proteomes" id="UP000478892"/>
    </source>
</evidence>
<feature type="domain" description="DUF58" evidence="1">
    <location>
        <begin position="59"/>
        <end position="272"/>
    </location>
</feature>
<dbReference type="PANTHER" id="PTHR33608">
    <property type="entry name" value="BLL2464 PROTEIN"/>
    <property type="match status" value="1"/>
</dbReference>
<name>A0A6L6WH78_9RHOB</name>
<organism evidence="2 3">
    <name type="scientific">Parasedimentitalea huanghaiensis</name>
    <dbReference type="NCBI Taxonomy" id="2682100"/>
    <lineage>
        <taxon>Bacteria</taxon>
        <taxon>Pseudomonadati</taxon>
        <taxon>Pseudomonadota</taxon>
        <taxon>Alphaproteobacteria</taxon>
        <taxon>Rhodobacterales</taxon>
        <taxon>Paracoccaceae</taxon>
        <taxon>Parasedimentitalea</taxon>
    </lineage>
</organism>
<keyword evidence="3" id="KW-1185">Reference proteome</keyword>
<dbReference type="PANTHER" id="PTHR33608:SF12">
    <property type="entry name" value="DUF58 DOMAIN-CONTAINING PROTEIN"/>
    <property type="match status" value="1"/>
</dbReference>
<dbReference type="SUPFAM" id="SSF53300">
    <property type="entry name" value="vWA-like"/>
    <property type="match status" value="1"/>
</dbReference>
<dbReference type="InterPro" id="IPR002881">
    <property type="entry name" value="DUF58"/>
</dbReference>
<accession>A0A6L6WH78</accession>
<evidence type="ECO:0000313" key="2">
    <source>
        <dbReference type="EMBL" id="MVO17054.1"/>
    </source>
</evidence>
<proteinExistence type="predicted"/>
<dbReference type="AlphaFoldDB" id="A0A6L6WH78"/>
<dbReference type="Proteomes" id="UP000478892">
    <property type="component" value="Unassembled WGS sequence"/>
</dbReference>
<dbReference type="EMBL" id="WQLV01000008">
    <property type="protein sequence ID" value="MVO17054.1"/>
    <property type="molecule type" value="Genomic_DNA"/>
</dbReference>
<dbReference type="InterPro" id="IPR036465">
    <property type="entry name" value="vWFA_dom_sf"/>
</dbReference>
<dbReference type="RefSeq" id="WP_157023342.1">
    <property type="nucleotide sequence ID" value="NZ_WQLV01000008.1"/>
</dbReference>
<comment type="caution">
    <text evidence="2">The sequence shown here is derived from an EMBL/GenBank/DDBJ whole genome shotgun (WGS) entry which is preliminary data.</text>
</comment>
<protein>
    <submittedName>
        <fullName evidence="2">DUF58 domain-containing protein</fullName>
    </submittedName>
</protein>